<dbReference type="SMART" id="SM00838">
    <property type="entry name" value="EFG_C"/>
    <property type="match status" value="1"/>
</dbReference>
<accession>A0A518AWV7</accession>
<organism evidence="8 9">
    <name type="scientific">Kolteria novifilia</name>
    <dbReference type="NCBI Taxonomy" id="2527975"/>
    <lineage>
        <taxon>Bacteria</taxon>
        <taxon>Pseudomonadati</taxon>
        <taxon>Planctomycetota</taxon>
        <taxon>Planctomycetia</taxon>
        <taxon>Kolteriales</taxon>
        <taxon>Kolteriaceae</taxon>
        <taxon>Kolteria</taxon>
    </lineage>
</organism>
<dbReference type="PROSITE" id="PS51722">
    <property type="entry name" value="G_TR_2"/>
    <property type="match status" value="1"/>
</dbReference>
<keyword evidence="9" id="KW-1185">Reference proteome</keyword>
<dbReference type="Gene3D" id="2.40.30.10">
    <property type="entry name" value="Translation factors"/>
    <property type="match status" value="1"/>
</dbReference>
<dbReference type="InterPro" id="IPR009000">
    <property type="entry name" value="Transl_B-barrel_sf"/>
</dbReference>
<keyword evidence="5" id="KW-0342">GTP-binding</keyword>
<dbReference type="NCBIfam" id="NF009381">
    <property type="entry name" value="PRK12740.1-5"/>
    <property type="match status" value="1"/>
</dbReference>
<dbReference type="SUPFAM" id="SSF54211">
    <property type="entry name" value="Ribosomal protein S5 domain 2-like"/>
    <property type="match status" value="1"/>
</dbReference>
<dbReference type="InterPro" id="IPR000640">
    <property type="entry name" value="EFG_V-like"/>
</dbReference>
<dbReference type="AlphaFoldDB" id="A0A518AWV7"/>
<gene>
    <name evidence="8" type="primary">fusA_1</name>
    <name evidence="8" type="ORF">Pan216_00460</name>
</gene>
<evidence type="ECO:0000256" key="2">
    <source>
        <dbReference type="ARBA" id="ARBA00022741"/>
    </source>
</evidence>
<evidence type="ECO:0000256" key="1">
    <source>
        <dbReference type="ARBA" id="ARBA00017872"/>
    </source>
</evidence>
<dbReference type="Gene3D" id="3.30.70.240">
    <property type="match status" value="1"/>
</dbReference>
<evidence type="ECO:0000313" key="8">
    <source>
        <dbReference type="EMBL" id="QDU59219.1"/>
    </source>
</evidence>
<dbReference type="RefSeq" id="WP_145253247.1">
    <property type="nucleotide sequence ID" value="NZ_CP036279.1"/>
</dbReference>
<dbReference type="InterPro" id="IPR047872">
    <property type="entry name" value="EFG_IV"/>
</dbReference>
<sequence length="680" mass="74741">MGNVSVRSIRNLAFAGHGAVGKTTLCDALLFSAKATDRKGSVDDGTSLLDFDEEEKHRKHSIDSSLCHLEWDGKRIQMIDTPGSPDFQGQAISAIHNVETAVIVIDAHRGIEVNTRRMFEEAGKAGVARIIFLNKLDSEGIEYETLVNLVRETFGNECIPIQLPVGLGPDLKDVVNLLTPPPEWPDGLPMDAAALREELIEDIVETNDELLEGFFEGNIPPTEVLAETLDRAIVSGQIIPIMGGSAKKGIGLTQFLEEVATFAPSPTEGLLRSARAEDDEIALQPDPEKPFVGRVFKTLVDKFGNQTFIRVYQGCLHPNANVRCARDSSTHRLGQLHVVQGKEHEKVDEIGPGEFLCVAKVDGVEINDTLTTNGDLLIPPVRFPRPMFPLAVGAKEHSDDAKIIQSLRKLVHEDPCLIIHRDDETLETIMEGTSQLHLEVIQNRVKQRDGVEIVTHEPKIPYKETITIPGEGTFRHKKQTGGRGQFAEVHLRLKPRQPGEGFEFVNSIVGGAIPGQYIPAVEKGVREVMARGILSGSEIIDLEAEVHFGKYHDVDSSEQAFKYAAAMAFKEAFEQCKPCLLEPVVSIEVIVPAERMGDVNGDLNTRRAHITGLDALPGGLQVVKAQVPLAEVLRYQTELKSLTAGQGSFSMEFDHMAVVPANVQQQVMAKYAQPEMEEHH</sequence>
<dbReference type="InterPro" id="IPR005517">
    <property type="entry name" value="Transl_elong_EFG/EF2_IV"/>
</dbReference>
<dbReference type="CDD" id="cd01434">
    <property type="entry name" value="EFG_mtEFG1_IV"/>
    <property type="match status" value="1"/>
</dbReference>
<dbReference type="InterPro" id="IPR020568">
    <property type="entry name" value="Ribosomal_Su5_D2-typ_SF"/>
</dbReference>
<dbReference type="InterPro" id="IPR000795">
    <property type="entry name" value="T_Tr_GTP-bd_dom"/>
</dbReference>
<evidence type="ECO:0000256" key="4">
    <source>
        <dbReference type="ARBA" id="ARBA00022917"/>
    </source>
</evidence>
<dbReference type="OrthoDB" id="9804431at2"/>
<dbReference type="PANTHER" id="PTHR43261:SF6">
    <property type="entry name" value="ELONGATION FACTOR G-LIKE PROTEIN"/>
    <property type="match status" value="1"/>
</dbReference>
<dbReference type="Proteomes" id="UP000317093">
    <property type="component" value="Chromosome"/>
</dbReference>
<protein>
    <recommendedName>
        <fullName evidence="1">Elongation factor G</fullName>
    </recommendedName>
</protein>
<dbReference type="InterPro" id="IPR053905">
    <property type="entry name" value="EF-G-like_DII"/>
</dbReference>
<dbReference type="Pfam" id="PF00679">
    <property type="entry name" value="EFG_C"/>
    <property type="match status" value="1"/>
</dbReference>
<dbReference type="Pfam" id="PF03764">
    <property type="entry name" value="EFG_IV"/>
    <property type="match status" value="1"/>
</dbReference>
<keyword evidence="4" id="KW-0648">Protein biosynthesis</keyword>
<dbReference type="EMBL" id="CP036279">
    <property type="protein sequence ID" value="QDU59219.1"/>
    <property type="molecule type" value="Genomic_DNA"/>
</dbReference>
<dbReference type="InterPro" id="IPR035649">
    <property type="entry name" value="EFG_V"/>
</dbReference>
<comment type="function">
    <text evidence="6">Catalyzes the GTP-dependent ribosomal translocation step during translation elongation. During this step, the ribosome changes from the pre-translocational (PRE) to the post-translocational (POST) state as the newly formed A-site-bound peptidyl-tRNA and P-site-bound deacylated tRNA move to the P and E sites, respectively. Catalyzes the coordinated movement of the two tRNA molecules, the mRNA and conformational changes in the ribosome.</text>
</comment>
<evidence type="ECO:0000256" key="3">
    <source>
        <dbReference type="ARBA" id="ARBA00022768"/>
    </source>
</evidence>
<keyword evidence="2" id="KW-0547">Nucleotide-binding</keyword>
<feature type="domain" description="Tr-type G" evidence="7">
    <location>
        <begin position="7"/>
        <end position="267"/>
    </location>
</feature>
<dbReference type="SUPFAM" id="SSF54980">
    <property type="entry name" value="EF-G C-terminal domain-like"/>
    <property type="match status" value="2"/>
</dbReference>
<dbReference type="FunFam" id="3.30.230.10:FF:000003">
    <property type="entry name" value="Elongation factor G"/>
    <property type="match status" value="1"/>
</dbReference>
<dbReference type="Gene3D" id="3.30.230.10">
    <property type="match status" value="1"/>
</dbReference>
<dbReference type="InterPro" id="IPR041095">
    <property type="entry name" value="EFG_II"/>
</dbReference>
<evidence type="ECO:0000256" key="5">
    <source>
        <dbReference type="ARBA" id="ARBA00023134"/>
    </source>
</evidence>
<evidence type="ECO:0000256" key="6">
    <source>
        <dbReference type="ARBA" id="ARBA00024731"/>
    </source>
</evidence>
<dbReference type="GO" id="GO:0005525">
    <property type="term" value="F:GTP binding"/>
    <property type="evidence" value="ECO:0007669"/>
    <property type="project" value="UniProtKB-KW"/>
</dbReference>
<dbReference type="NCBIfam" id="NF009891">
    <property type="entry name" value="PRK13351.1-1"/>
    <property type="match status" value="1"/>
</dbReference>
<dbReference type="SUPFAM" id="SSF52540">
    <property type="entry name" value="P-loop containing nucleoside triphosphate hydrolases"/>
    <property type="match status" value="1"/>
</dbReference>
<dbReference type="NCBIfam" id="TIGR00231">
    <property type="entry name" value="small_GTP"/>
    <property type="match status" value="1"/>
</dbReference>
<dbReference type="InterPro" id="IPR005225">
    <property type="entry name" value="Small_GTP-bd"/>
</dbReference>
<dbReference type="Pfam" id="PF00009">
    <property type="entry name" value="GTP_EFTU"/>
    <property type="match status" value="1"/>
</dbReference>
<dbReference type="GO" id="GO:0003924">
    <property type="term" value="F:GTPase activity"/>
    <property type="evidence" value="ECO:0007669"/>
    <property type="project" value="InterPro"/>
</dbReference>
<evidence type="ECO:0000313" key="9">
    <source>
        <dbReference type="Proteomes" id="UP000317093"/>
    </source>
</evidence>
<keyword evidence="3 8" id="KW-0251">Elongation factor</keyword>
<dbReference type="KEGG" id="knv:Pan216_00460"/>
<dbReference type="SUPFAM" id="SSF50447">
    <property type="entry name" value="Translation proteins"/>
    <property type="match status" value="1"/>
</dbReference>
<dbReference type="Gene3D" id="3.40.50.300">
    <property type="entry name" value="P-loop containing nucleotide triphosphate hydrolases"/>
    <property type="match status" value="1"/>
</dbReference>
<dbReference type="FunFam" id="3.30.70.240:FF:000001">
    <property type="entry name" value="Elongation factor G"/>
    <property type="match status" value="1"/>
</dbReference>
<dbReference type="InterPro" id="IPR035647">
    <property type="entry name" value="EFG_III/V"/>
</dbReference>
<dbReference type="GO" id="GO:0032790">
    <property type="term" value="P:ribosome disassembly"/>
    <property type="evidence" value="ECO:0007669"/>
    <property type="project" value="TreeGrafter"/>
</dbReference>
<name>A0A518AWV7_9BACT</name>
<proteinExistence type="predicted"/>
<evidence type="ECO:0000259" key="7">
    <source>
        <dbReference type="PROSITE" id="PS51722"/>
    </source>
</evidence>
<dbReference type="InterPro" id="IPR014721">
    <property type="entry name" value="Ribsml_uS5_D2-typ_fold_subgr"/>
</dbReference>
<dbReference type="InterPro" id="IPR027417">
    <property type="entry name" value="P-loop_NTPase"/>
</dbReference>
<dbReference type="PANTHER" id="PTHR43261">
    <property type="entry name" value="TRANSLATION ELONGATION FACTOR G-RELATED"/>
    <property type="match status" value="1"/>
</dbReference>
<dbReference type="Pfam" id="PF22042">
    <property type="entry name" value="EF-G_D2"/>
    <property type="match status" value="1"/>
</dbReference>
<dbReference type="Gene3D" id="3.30.70.870">
    <property type="entry name" value="Elongation Factor G (Translational Gtpase), domain 3"/>
    <property type="match status" value="1"/>
</dbReference>
<reference evidence="8 9" key="1">
    <citation type="submission" date="2019-02" db="EMBL/GenBank/DDBJ databases">
        <title>Deep-cultivation of Planctomycetes and their phenomic and genomic characterization uncovers novel biology.</title>
        <authorList>
            <person name="Wiegand S."/>
            <person name="Jogler M."/>
            <person name="Boedeker C."/>
            <person name="Pinto D."/>
            <person name="Vollmers J."/>
            <person name="Rivas-Marin E."/>
            <person name="Kohn T."/>
            <person name="Peeters S.H."/>
            <person name="Heuer A."/>
            <person name="Rast P."/>
            <person name="Oberbeckmann S."/>
            <person name="Bunk B."/>
            <person name="Jeske O."/>
            <person name="Meyerdierks A."/>
            <person name="Storesund J.E."/>
            <person name="Kallscheuer N."/>
            <person name="Luecker S."/>
            <person name="Lage O.M."/>
            <person name="Pohl T."/>
            <person name="Merkel B.J."/>
            <person name="Hornburger P."/>
            <person name="Mueller R.-W."/>
            <person name="Bruemmer F."/>
            <person name="Labrenz M."/>
            <person name="Spormann A.M."/>
            <person name="Op den Camp H."/>
            <person name="Overmann J."/>
            <person name="Amann R."/>
            <person name="Jetten M.S.M."/>
            <person name="Mascher T."/>
            <person name="Medema M.H."/>
            <person name="Devos D.P."/>
            <person name="Kaster A.-K."/>
            <person name="Ovreas L."/>
            <person name="Rohde M."/>
            <person name="Galperin M.Y."/>
            <person name="Jogler C."/>
        </authorList>
    </citation>
    <scope>NUCLEOTIDE SEQUENCE [LARGE SCALE GENOMIC DNA]</scope>
    <source>
        <strain evidence="8 9">Pan216</strain>
    </source>
</reference>
<dbReference type="SMART" id="SM00889">
    <property type="entry name" value="EFG_IV"/>
    <property type="match status" value="1"/>
</dbReference>
<dbReference type="CDD" id="cd03713">
    <property type="entry name" value="EFG_mtEFG_C"/>
    <property type="match status" value="1"/>
</dbReference>
<dbReference type="GO" id="GO:0003746">
    <property type="term" value="F:translation elongation factor activity"/>
    <property type="evidence" value="ECO:0007669"/>
    <property type="project" value="UniProtKB-KW"/>
</dbReference>
<dbReference type="Pfam" id="PF14492">
    <property type="entry name" value="EFG_III"/>
    <property type="match status" value="1"/>
</dbReference>